<dbReference type="KEGG" id="fli:Fleli_1073"/>
<dbReference type="EMBL" id="CP003345">
    <property type="protein sequence ID" value="AFM03511.1"/>
    <property type="molecule type" value="Genomic_DNA"/>
</dbReference>
<accession>I4AHS6</accession>
<keyword evidence="2" id="KW-1185">Reference proteome</keyword>
<name>I4AHS6_BERLS</name>
<reference evidence="2" key="1">
    <citation type="submission" date="2012-06" db="EMBL/GenBank/DDBJ databases">
        <title>The complete genome of Flexibacter litoralis DSM 6794.</title>
        <authorList>
            <person name="Lucas S."/>
            <person name="Copeland A."/>
            <person name="Lapidus A."/>
            <person name="Glavina del Rio T."/>
            <person name="Dalin E."/>
            <person name="Tice H."/>
            <person name="Bruce D."/>
            <person name="Goodwin L."/>
            <person name="Pitluck S."/>
            <person name="Peters L."/>
            <person name="Ovchinnikova G."/>
            <person name="Lu M."/>
            <person name="Kyrpides N."/>
            <person name="Mavromatis K."/>
            <person name="Ivanova N."/>
            <person name="Brettin T."/>
            <person name="Detter J.C."/>
            <person name="Han C."/>
            <person name="Larimer F."/>
            <person name="Land M."/>
            <person name="Hauser L."/>
            <person name="Markowitz V."/>
            <person name="Cheng J.-F."/>
            <person name="Hugenholtz P."/>
            <person name="Woyke T."/>
            <person name="Wu D."/>
            <person name="Spring S."/>
            <person name="Lang E."/>
            <person name="Kopitz M."/>
            <person name="Brambilla E."/>
            <person name="Klenk H.-P."/>
            <person name="Eisen J.A."/>
        </authorList>
    </citation>
    <scope>NUCLEOTIDE SEQUENCE [LARGE SCALE GENOMIC DNA]</scope>
    <source>
        <strain evidence="2">ATCC 23117 / DSM 6794 / NBRC 15988 / NCIMB 1366 / Sio-4</strain>
    </source>
</reference>
<evidence type="ECO:0000313" key="1">
    <source>
        <dbReference type="EMBL" id="AFM03511.1"/>
    </source>
</evidence>
<dbReference type="AlphaFoldDB" id="I4AHS6"/>
<evidence type="ECO:0000313" key="2">
    <source>
        <dbReference type="Proteomes" id="UP000006054"/>
    </source>
</evidence>
<gene>
    <name evidence="1" type="ordered locus">Fleli_1073</name>
</gene>
<dbReference type="HOGENOM" id="CLU_3310159_0_0_10"/>
<protein>
    <submittedName>
        <fullName evidence="1">Uncharacterized protein</fullName>
    </submittedName>
</protein>
<organism evidence="1 2">
    <name type="scientific">Bernardetia litoralis (strain ATCC 23117 / DSM 6794 / NBRC 15988 / NCIMB 1366 / Fx l1 / Sio-4)</name>
    <name type="common">Flexibacter litoralis</name>
    <dbReference type="NCBI Taxonomy" id="880071"/>
    <lineage>
        <taxon>Bacteria</taxon>
        <taxon>Pseudomonadati</taxon>
        <taxon>Bacteroidota</taxon>
        <taxon>Cytophagia</taxon>
        <taxon>Cytophagales</taxon>
        <taxon>Bernardetiaceae</taxon>
        <taxon>Bernardetia</taxon>
    </lineage>
</organism>
<proteinExistence type="predicted"/>
<dbReference type="Proteomes" id="UP000006054">
    <property type="component" value="Chromosome"/>
</dbReference>
<sequence length="39" mass="4583" precursor="true">MKFDEFDFYNLVALYKKLAQASTLEPVLCQTKSQYSQFS</sequence>